<accession>A0A0E9TNU1</accession>
<proteinExistence type="predicted"/>
<dbReference type="EMBL" id="GBXM01054184">
    <property type="protein sequence ID" value="JAH54393.1"/>
    <property type="molecule type" value="Transcribed_RNA"/>
</dbReference>
<reference evidence="1" key="1">
    <citation type="submission" date="2014-11" db="EMBL/GenBank/DDBJ databases">
        <authorList>
            <person name="Amaro Gonzalez C."/>
        </authorList>
    </citation>
    <scope>NUCLEOTIDE SEQUENCE</scope>
</reference>
<evidence type="ECO:0000313" key="1">
    <source>
        <dbReference type="EMBL" id="JAH54393.1"/>
    </source>
</evidence>
<protein>
    <submittedName>
        <fullName evidence="1">Uncharacterized protein</fullName>
    </submittedName>
</protein>
<dbReference type="AlphaFoldDB" id="A0A0E9TNU1"/>
<name>A0A0E9TNU1_ANGAN</name>
<sequence>MNSSPVRAFQFAPGAAPYCPSHSAAMIPGCLPVMWRQMWKTHPMQRNPGR</sequence>
<organism evidence="1">
    <name type="scientific">Anguilla anguilla</name>
    <name type="common">European freshwater eel</name>
    <name type="synonym">Muraena anguilla</name>
    <dbReference type="NCBI Taxonomy" id="7936"/>
    <lineage>
        <taxon>Eukaryota</taxon>
        <taxon>Metazoa</taxon>
        <taxon>Chordata</taxon>
        <taxon>Craniata</taxon>
        <taxon>Vertebrata</taxon>
        <taxon>Euteleostomi</taxon>
        <taxon>Actinopterygii</taxon>
        <taxon>Neopterygii</taxon>
        <taxon>Teleostei</taxon>
        <taxon>Anguilliformes</taxon>
        <taxon>Anguillidae</taxon>
        <taxon>Anguilla</taxon>
    </lineage>
</organism>
<reference evidence="1" key="2">
    <citation type="journal article" date="2015" name="Fish Shellfish Immunol.">
        <title>Early steps in the European eel (Anguilla anguilla)-Vibrio vulnificus interaction in the gills: Role of the RtxA13 toxin.</title>
        <authorList>
            <person name="Callol A."/>
            <person name="Pajuelo D."/>
            <person name="Ebbesson L."/>
            <person name="Teles M."/>
            <person name="MacKenzie S."/>
            <person name="Amaro C."/>
        </authorList>
    </citation>
    <scope>NUCLEOTIDE SEQUENCE</scope>
</reference>